<feature type="domain" description="ABC transporter" evidence="5">
    <location>
        <begin position="27"/>
        <end position="258"/>
    </location>
</feature>
<dbReference type="EMBL" id="JAPEVI010000001">
    <property type="protein sequence ID" value="MCX2720953.1"/>
    <property type="molecule type" value="Genomic_DNA"/>
</dbReference>
<keyword evidence="2" id="KW-0813">Transport</keyword>
<dbReference type="PANTHER" id="PTHR42788">
    <property type="entry name" value="TAURINE IMPORT ATP-BINDING PROTEIN-RELATED"/>
    <property type="match status" value="1"/>
</dbReference>
<dbReference type="PROSITE" id="PS50893">
    <property type="entry name" value="ABC_TRANSPORTER_2"/>
    <property type="match status" value="1"/>
</dbReference>
<gene>
    <name evidence="6" type="ORF">ON753_00820</name>
</gene>
<dbReference type="CDD" id="cd03293">
    <property type="entry name" value="ABC_NrtD_SsuB_transporters"/>
    <property type="match status" value="1"/>
</dbReference>
<evidence type="ECO:0000256" key="4">
    <source>
        <dbReference type="ARBA" id="ARBA00022840"/>
    </source>
</evidence>
<dbReference type="Gene3D" id="3.40.50.300">
    <property type="entry name" value="P-loop containing nucleotide triphosphate hydrolases"/>
    <property type="match status" value="1"/>
</dbReference>
<sequence>MNTQVVSLKEHIPHRSRALAQKDCGHIVIEDVEITFGKGVSASQAVKRTSLDIRPGEFVCILGPSGCGKSTLLNSIAGYVTPSSGTVTVDGNAVTGPGPDRGMVFQQYSLFPWKTIRDNIAFGPRVAGRSNVECSSIANTFLEMVGLSKFADKYPAELSGGMQQRVGIARALANYPSVLLMDEPFGALDAQTRLMMQENLLSLWSEFGITVVFVTHDVDEAIFLADRVLVMSASPGSIIDDLHVTLQRPRSRPWRRAPSLWSSRRSVSSRSAPRASRPSNSRTGDPCFVPSSVSVWCVFPSPRAPRRSMA</sequence>
<reference evidence="6 7" key="1">
    <citation type="journal article" date="2016" name="Int. J. Syst. Evol. Microbiol.">
        <title>Labrenzia salina sp. nov., isolated from the rhizosphere of the halophyte Arthrocnemum macrostachyum.</title>
        <authorList>
            <person name="Camacho M."/>
            <person name="Redondo-Gomez S."/>
            <person name="Rodriguez-Llorente I."/>
            <person name="Rohde M."/>
            <person name="Sproer C."/>
            <person name="Schumann P."/>
            <person name="Klenk H.P."/>
            <person name="Montero-Calasanz M.D.C."/>
        </authorList>
    </citation>
    <scope>NUCLEOTIDE SEQUENCE [LARGE SCALE GENOMIC DNA]</scope>
    <source>
        <strain evidence="6 7">DSM 29163</strain>
    </source>
</reference>
<comment type="caution">
    <text evidence="6">The sequence shown here is derived from an EMBL/GenBank/DDBJ whole genome shotgun (WGS) entry which is preliminary data.</text>
</comment>
<dbReference type="PROSITE" id="PS00211">
    <property type="entry name" value="ABC_TRANSPORTER_1"/>
    <property type="match status" value="1"/>
</dbReference>
<dbReference type="InterPro" id="IPR003439">
    <property type="entry name" value="ABC_transporter-like_ATP-bd"/>
</dbReference>
<evidence type="ECO:0000256" key="3">
    <source>
        <dbReference type="ARBA" id="ARBA00022741"/>
    </source>
</evidence>
<dbReference type="Pfam" id="PF00005">
    <property type="entry name" value="ABC_tran"/>
    <property type="match status" value="1"/>
</dbReference>
<dbReference type="SMART" id="SM00382">
    <property type="entry name" value="AAA"/>
    <property type="match status" value="1"/>
</dbReference>
<keyword evidence="4 6" id="KW-0067">ATP-binding</keyword>
<evidence type="ECO:0000259" key="5">
    <source>
        <dbReference type="PROSITE" id="PS50893"/>
    </source>
</evidence>
<comment type="similarity">
    <text evidence="1">Belongs to the ABC transporter superfamily.</text>
</comment>
<dbReference type="SUPFAM" id="SSF52540">
    <property type="entry name" value="P-loop containing nucleoside triphosphate hydrolases"/>
    <property type="match status" value="1"/>
</dbReference>
<organism evidence="6 7">
    <name type="scientific">Roseibium salinum</name>
    <dbReference type="NCBI Taxonomy" id="1604349"/>
    <lineage>
        <taxon>Bacteria</taxon>
        <taxon>Pseudomonadati</taxon>
        <taxon>Pseudomonadota</taxon>
        <taxon>Alphaproteobacteria</taxon>
        <taxon>Hyphomicrobiales</taxon>
        <taxon>Stappiaceae</taxon>
        <taxon>Roseibium</taxon>
    </lineage>
</organism>
<protein>
    <submittedName>
        <fullName evidence="6">ABC transporter ATP-binding protein</fullName>
    </submittedName>
</protein>
<dbReference type="InterPro" id="IPR027417">
    <property type="entry name" value="P-loop_NTPase"/>
</dbReference>
<keyword evidence="3" id="KW-0547">Nucleotide-binding</keyword>
<dbReference type="InterPro" id="IPR017871">
    <property type="entry name" value="ABC_transporter-like_CS"/>
</dbReference>
<evidence type="ECO:0000256" key="2">
    <source>
        <dbReference type="ARBA" id="ARBA00022448"/>
    </source>
</evidence>
<accession>A0ABT3QVQ7</accession>
<dbReference type="InterPro" id="IPR050166">
    <property type="entry name" value="ABC_transporter_ATP-bind"/>
</dbReference>
<name>A0ABT3QVQ7_9HYPH</name>
<dbReference type="PANTHER" id="PTHR42788:SF13">
    <property type="entry name" value="ALIPHATIC SULFONATES IMPORT ATP-BINDING PROTEIN SSUB"/>
    <property type="match status" value="1"/>
</dbReference>
<proteinExistence type="inferred from homology"/>
<evidence type="ECO:0000256" key="1">
    <source>
        <dbReference type="ARBA" id="ARBA00005417"/>
    </source>
</evidence>
<evidence type="ECO:0000313" key="7">
    <source>
        <dbReference type="Proteomes" id="UP001300261"/>
    </source>
</evidence>
<dbReference type="RefSeq" id="WP_265960649.1">
    <property type="nucleotide sequence ID" value="NZ_JAPEVI010000001.1"/>
</dbReference>
<evidence type="ECO:0000313" key="6">
    <source>
        <dbReference type="EMBL" id="MCX2720953.1"/>
    </source>
</evidence>
<dbReference type="Proteomes" id="UP001300261">
    <property type="component" value="Unassembled WGS sequence"/>
</dbReference>
<dbReference type="InterPro" id="IPR003593">
    <property type="entry name" value="AAA+_ATPase"/>
</dbReference>
<dbReference type="GO" id="GO:0005524">
    <property type="term" value="F:ATP binding"/>
    <property type="evidence" value="ECO:0007669"/>
    <property type="project" value="UniProtKB-KW"/>
</dbReference>
<keyword evidence="7" id="KW-1185">Reference proteome</keyword>